<dbReference type="RefSeq" id="WP_090313073.1">
    <property type="nucleotide sequence ID" value="NZ_FNZE01000018.1"/>
</dbReference>
<feature type="transmembrane region" description="Helical" evidence="2">
    <location>
        <begin position="168"/>
        <end position="185"/>
    </location>
</feature>
<evidence type="ECO:0000313" key="4">
    <source>
        <dbReference type="Proteomes" id="UP000242930"/>
    </source>
</evidence>
<dbReference type="OrthoDB" id="6088058at2"/>
<feature type="region of interest" description="Disordered" evidence="1">
    <location>
        <begin position="255"/>
        <end position="276"/>
    </location>
</feature>
<feature type="transmembrane region" description="Helical" evidence="2">
    <location>
        <begin position="114"/>
        <end position="131"/>
    </location>
</feature>
<name>A0A1H7BSH5_9PSED</name>
<evidence type="ECO:0000313" key="3">
    <source>
        <dbReference type="EMBL" id="SEJ79277.1"/>
    </source>
</evidence>
<dbReference type="Proteomes" id="UP000242930">
    <property type="component" value="Unassembled WGS sequence"/>
</dbReference>
<evidence type="ECO:0008006" key="5">
    <source>
        <dbReference type="Google" id="ProtNLM"/>
    </source>
</evidence>
<keyword evidence="4" id="KW-1185">Reference proteome</keyword>
<reference evidence="4" key="1">
    <citation type="submission" date="2016-10" db="EMBL/GenBank/DDBJ databases">
        <authorList>
            <person name="Varghese N."/>
            <person name="Submissions S."/>
        </authorList>
    </citation>
    <scope>NUCLEOTIDE SEQUENCE [LARGE SCALE GENOMIC DNA]</scope>
    <source>
        <strain evidence="4">LMG 25967</strain>
    </source>
</reference>
<organism evidence="3 4">
    <name type="scientific">Pseudomonas linyingensis</name>
    <dbReference type="NCBI Taxonomy" id="915471"/>
    <lineage>
        <taxon>Bacteria</taxon>
        <taxon>Pseudomonadati</taxon>
        <taxon>Pseudomonadota</taxon>
        <taxon>Gammaproteobacteria</taxon>
        <taxon>Pseudomonadales</taxon>
        <taxon>Pseudomonadaceae</taxon>
        <taxon>Pseudomonas</taxon>
    </lineage>
</organism>
<dbReference type="EMBL" id="FNZE01000018">
    <property type="protein sequence ID" value="SEJ79277.1"/>
    <property type="molecule type" value="Genomic_DNA"/>
</dbReference>
<dbReference type="AlphaFoldDB" id="A0A1H7BSH5"/>
<feature type="transmembrane region" description="Helical" evidence="2">
    <location>
        <begin position="45"/>
        <end position="68"/>
    </location>
</feature>
<keyword evidence="2" id="KW-1133">Transmembrane helix</keyword>
<keyword evidence="2" id="KW-0472">Membrane</keyword>
<evidence type="ECO:0000256" key="1">
    <source>
        <dbReference type="SAM" id="MobiDB-lite"/>
    </source>
</evidence>
<sequence length="276" mass="29949">MNRLCHHLPLVLTALLTGAALLYGPVAQLANYHAFADQSEVLGIAHFTDVLSNLGFALVALWGLWRLVPARRSAALVHGWPGYYLFLVGLLLTAFGSSWYHLDPDNARLIWDRVPIALASGGLLAGVWGDCRQRSSALLAGALALAAPLSVAWWYWTELAGADDLRPYLLLQVLPIVLIPLWQWLHGRPRGERLAFAVALALYIVGKFAELLDHQIAALLGPLSGHTLKHLLSSVATAVVVAQLVRRSSTTLQKPRAPLAADTAAVAPSRHSTHHH</sequence>
<feature type="transmembrane region" description="Helical" evidence="2">
    <location>
        <begin position="80"/>
        <end position="102"/>
    </location>
</feature>
<evidence type="ECO:0000256" key="2">
    <source>
        <dbReference type="SAM" id="Phobius"/>
    </source>
</evidence>
<keyword evidence="2" id="KW-0812">Transmembrane</keyword>
<feature type="compositionally biased region" description="Low complexity" evidence="1">
    <location>
        <begin position="255"/>
        <end position="268"/>
    </location>
</feature>
<dbReference type="PANTHER" id="PTHR34368">
    <property type="entry name" value="OS01G0962200 PROTEIN"/>
    <property type="match status" value="1"/>
</dbReference>
<gene>
    <name evidence="3" type="ORF">SAMN05216201_11847</name>
</gene>
<dbReference type="PANTHER" id="PTHR34368:SF1">
    <property type="entry name" value="OS01G0962200 PROTEIN"/>
    <property type="match status" value="1"/>
</dbReference>
<feature type="transmembrane region" description="Helical" evidence="2">
    <location>
        <begin position="138"/>
        <end position="156"/>
    </location>
</feature>
<protein>
    <recommendedName>
        <fullName evidence="5">Ceramidase</fullName>
    </recommendedName>
</protein>
<dbReference type="STRING" id="915471.SAMN05216201_11847"/>
<proteinExistence type="predicted"/>
<accession>A0A1H7BSH5</accession>